<comment type="caution">
    <text evidence="2">The sequence shown here is derived from an EMBL/GenBank/DDBJ whole genome shotgun (WGS) entry which is preliminary data.</text>
</comment>
<dbReference type="PANTHER" id="PTHR35477:SF1">
    <property type="entry name" value="OS06G0728500 PROTEIN"/>
    <property type="match status" value="1"/>
</dbReference>
<dbReference type="PANTHER" id="PTHR35477">
    <property type="entry name" value="OS06G0728500 PROTEIN"/>
    <property type="match status" value="1"/>
</dbReference>
<reference evidence="2" key="2">
    <citation type="journal article" date="2024" name="Plant">
        <title>Genomic evolution and insights into agronomic trait innovations of Sesamum species.</title>
        <authorList>
            <person name="Miao H."/>
            <person name="Wang L."/>
            <person name="Qu L."/>
            <person name="Liu H."/>
            <person name="Sun Y."/>
            <person name="Le M."/>
            <person name="Wang Q."/>
            <person name="Wei S."/>
            <person name="Zheng Y."/>
            <person name="Lin W."/>
            <person name="Duan Y."/>
            <person name="Cao H."/>
            <person name="Xiong S."/>
            <person name="Wang X."/>
            <person name="Wei L."/>
            <person name="Li C."/>
            <person name="Ma Q."/>
            <person name="Ju M."/>
            <person name="Zhao R."/>
            <person name="Li G."/>
            <person name="Mu C."/>
            <person name="Tian Q."/>
            <person name="Mei H."/>
            <person name="Zhang T."/>
            <person name="Gao T."/>
            <person name="Zhang H."/>
        </authorList>
    </citation>
    <scope>NUCLEOTIDE SEQUENCE</scope>
    <source>
        <strain evidence="2">G02</strain>
    </source>
</reference>
<accession>A0AAW2KD25</accession>
<evidence type="ECO:0000313" key="2">
    <source>
        <dbReference type="EMBL" id="KAL0304303.1"/>
    </source>
</evidence>
<gene>
    <name evidence="2" type="ORF">Sradi_6298400</name>
</gene>
<feature type="compositionally biased region" description="Polar residues" evidence="1">
    <location>
        <begin position="297"/>
        <end position="324"/>
    </location>
</feature>
<organism evidence="2">
    <name type="scientific">Sesamum radiatum</name>
    <name type="common">Black benniseed</name>
    <dbReference type="NCBI Taxonomy" id="300843"/>
    <lineage>
        <taxon>Eukaryota</taxon>
        <taxon>Viridiplantae</taxon>
        <taxon>Streptophyta</taxon>
        <taxon>Embryophyta</taxon>
        <taxon>Tracheophyta</taxon>
        <taxon>Spermatophyta</taxon>
        <taxon>Magnoliopsida</taxon>
        <taxon>eudicotyledons</taxon>
        <taxon>Gunneridae</taxon>
        <taxon>Pentapetalae</taxon>
        <taxon>asterids</taxon>
        <taxon>lamiids</taxon>
        <taxon>Lamiales</taxon>
        <taxon>Pedaliaceae</taxon>
        <taxon>Sesamum</taxon>
    </lineage>
</organism>
<feature type="region of interest" description="Disordered" evidence="1">
    <location>
        <begin position="217"/>
        <end position="269"/>
    </location>
</feature>
<reference evidence="2" key="1">
    <citation type="submission" date="2020-06" db="EMBL/GenBank/DDBJ databases">
        <authorList>
            <person name="Li T."/>
            <person name="Hu X."/>
            <person name="Zhang T."/>
            <person name="Song X."/>
            <person name="Zhang H."/>
            <person name="Dai N."/>
            <person name="Sheng W."/>
            <person name="Hou X."/>
            <person name="Wei L."/>
        </authorList>
    </citation>
    <scope>NUCLEOTIDE SEQUENCE</scope>
    <source>
        <strain evidence="2">G02</strain>
        <tissue evidence="2">Leaf</tissue>
    </source>
</reference>
<dbReference type="EMBL" id="JACGWJ010000029">
    <property type="protein sequence ID" value="KAL0304303.1"/>
    <property type="molecule type" value="Genomic_DNA"/>
</dbReference>
<name>A0AAW2KD25_SESRA</name>
<feature type="compositionally biased region" description="Polar residues" evidence="1">
    <location>
        <begin position="164"/>
        <end position="175"/>
    </location>
</feature>
<proteinExistence type="predicted"/>
<sequence length="353" mass="38139">METNRCDVNHLNADALLPPRKRLLAGLKRQSSDVNSSAPSTSRSAESEYDTRLSNLLRSRLSNTNLSNEEIVEASRCAAMEAAKVAEAARAVAEQKAAKAAKAMAAAKSALDLVATLEEAASKEKCLKANKTKKHLHQSINSSPRILKNSSGSESKNHKRTRLKTSASSGRTSICSGIPPGEGNIPSINTGNGYCVVGVDTEGPVKVIDTIMVDLNTINPDRDDDIRSENGEGWQPSKIDQQKLQNGEVGVPSKDKSSESLDSFGKKRGRIKQKKLPLSICSFRDQSSPKEELKSQGMPQSKDNNSKTAVSNQPVFPVATSGNSLMPIERTPMWKCQAFKAPACFTQNKVMQS</sequence>
<dbReference type="AlphaFoldDB" id="A0AAW2KD25"/>
<feature type="region of interest" description="Disordered" evidence="1">
    <location>
        <begin position="281"/>
        <end position="324"/>
    </location>
</feature>
<evidence type="ECO:0000256" key="1">
    <source>
        <dbReference type="SAM" id="MobiDB-lite"/>
    </source>
</evidence>
<protein>
    <submittedName>
        <fullName evidence="2">Uncharacterized protein</fullName>
    </submittedName>
</protein>
<feature type="region of interest" description="Disordered" evidence="1">
    <location>
        <begin position="27"/>
        <end position="49"/>
    </location>
</feature>
<feature type="compositionally biased region" description="Polar residues" evidence="1">
    <location>
        <begin position="138"/>
        <end position="154"/>
    </location>
</feature>
<feature type="compositionally biased region" description="Basic and acidic residues" evidence="1">
    <location>
        <begin position="220"/>
        <end position="230"/>
    </location>
</feature>
<feature type="region of interest" description="Disordered" evidence="1">
    <location>
        <begin position="129"/>
        <end position="187"/>
    </location>
</feature>